<dbReference type="GO" id="GO:0004252">
    <property type="term" value="F:serine-type endopeptidase activity"/>
    <property type="evidence" value="ECO:0007669"/>
    <property type="project" value="UniProtKB-UniRule"/>
</dbReference>
<feature type="region of interest" description="Disordered" evidence="9">
    <location>
        <begin position="1575"/>
        <end position="1598"/>
    </location>
</feature>
<dbReference type="STRING" id="569882.SAMN04490248_12434"/>
<keyword evidence="5 8" id="KW-0720">Serine protease</keyword>
<dbReference type="PROSITE" id="PS51829">
    <property type="entry name" value="P_HOMO_B"/>
    <property type="match status" value="1"/>
</dbReference>
<evidence type="ECO:0000256" key="1">
    <source>
        <dbReference type="ARBA" id="ARBA00005325"/>
    </source>
</evidence>
<dbReference type="InterPro" id="IPR008979">
    <property type="entry name" value="Galactose-bd-like_sf"/>
</dbReference>
<dbReference type="PANTHER" id="PTHR42884">
    <property type="entry name" value="PROPROTEIN CONVERTASE SUBTILISIN/KEXIN-RELATED"/>
    <property type="match status" value="1"/>
</dbReference>
<keyword evidence="3" id="KW-0732">Signal</keyword>
<evidence type="ECO:0000256" key="4">
    <source>
        <dbReference type="ARBA" id="ARBA00022801"/>
    </source>
</evidence>
<dbReference type="PROSITE" id="PS51892">
    <property type="entry name" value="SUBTILASE"/>
    <property type="match status" value="1"/>
</dbReference>
<feature type="region of interest" description="Disordered" evidence="9">
    <location>
        <begin position="13"/>
        <end position="48"/>
    </location>
</feature>
<dbReference type="GO" id="GO:0005509">
    <property type="term" value="F:calcium ion binding"/>
    <property type="evidence" value="ECO:0007669"/>
    <property type="project" value="InterPro"/>
</dbReference>
<dbReference type="InterPro" id="IPR001343">
    <property type="entry name" value="Hemolysn_Ca-bd"/>
</dbReference>
<dbReference type="PRINTS" id="PR00723">
    <property type="entry name" value="SUBTILISIN"/>
</dbReference>
<evidence type="ECO:0000256" key="5">
    <source>
        <dbReference type="ARBA" id="ARBA00022825"/>
    </source>
</evidence>
<dbReference type="PANTHER" id="PTHR42884:SF14">
    <property type="entry name" value="NEUROENDOCRINE CONVERTASE 1"/>
    <property type="match status" value="1"/>
</dbReference>
<evidence type="ECO:0000259" key="10">
    <source>
        <dbReference type="PROSITE" id="PS51829"/>
    </source>
</evidence>
<feature type="active site" description="Charge relay system" evidence="7 8">
    <location>
        <position position="223"/>
    </location>
</feature>
<dbReference type="GO" id="GO:0005737">
    <property type="term" value="C:cytoplasm"/>
    <property type="evidence" value="ECO:0007669"/>
    <property type="project" value="UniProtKB-ARBA"/>
</dbReference>
<dbReference type="Pfam" id="PF00353">
    <property type="entry name" value="HemolysinCabind"/>
    <property type="match status" value="12"/>
</dbReference>
<dbReference type="EMBL" id="FODS01000024">
    <property type="protein sequence ID" value="SEP09472.1"/>
    <property type="molecule type" value="Genomic_DNA"/>
</dbReference>
<evidence type="ECO:0000313" key="11">
    <source>
        <dbReference type="EMBL" id="SEP09472.1"/>
    </source>
</evidence>
<dbReference type="InterPro" id="IPR023828">
    <property type="entry name" value="Peptidase_S8_Ser-AS"/>
</dbReference>
<dbReference type="SUPFAM" id="SSF51120">
    <property type="entry name" value="beta-Roll"/>
    <property type="match status" value="7"/>
</dbReference>
<evidence type="ECO:0000256" key="9">
    <source>
        <dbReference type="SAM" id="MobiDB-lite"/>
    </source>
</evidence>
<evidence type="ECO:0000256" key="6">
    <source>
        <dbReference type="ARBA" id="ARBA00022837"/>
    </source>
</evidence>
<organism evidence="11 12">
    <name type="scientific">Salinihabitans flavidus</name>
    <dbReference type="NCBI Taxonomy" id="569882"/>
    <lineage>
        <taxon>Bacteria</taxon>
        <taxon>Pseudomonadati</taxon>
        <taxon>Pseudomonadota</taxon>
        <taxon>Alphaproteobacteria</taxon>
        <taxon>Rhodobacterales</taxon>
        <taxon>Roseobacteraceae</taxon>
        <taxon>Salinihabitans</taxon>
    </lineage>
</organism>
<proteinExistence type="inferred from homology"/>
<keyword evidence="6" id="KW-0106">Calcium</keyword>
<dbReference type="GO" id="GO:0016485">
    <property type="term" value="P:protein processing"/>
    <property type="evidence" value="ECO:0007669"/>
    <property type="project" value="TreeGrafter"/>
</dbReference>
<dbReference type="InterPro" id="IPR002884">
    <property type="entry name" value="P_dom"/>
</dbReference>
<comment type="similarity">
    <text evidence="1">Belongs to the peptidase S8 family. Furin subfamily.</text>
</comment>
<name>A0A1H8V1V2_9RHOB</name>
<dbReference type="Gene3D" id="2.160.20.160">
    <property type="match status" value="1"/>
</dbReference>
<accession>A0A1H8V1V2</accession>
<dbReference type="Pfam" id="PF00082">
    <property type="entry name" value="Peptidase_S8"/>
    <property type="match status" value="1"/>
</dbReference>
<dbReference type="SUPFAM" id="SSF52743">
    <property type="entry name" value="Subtilisin-like"/>
    <property type="match status" value="1"/>
</dbReference>
<evidence type="ECO:0000256" key="7">
    <source>
        <dbReference type="PIRSR" id="PIRSR615500-1"/>
    </source>
</evidence>
<dbReference type="InterPro" id="IPR036852">
    <property type="entry name" value="Peptidase_S8/S53_dom_sf"/>
</dbReference>
<dbReference type="RefSeq" id="WP_093119951.1">
    <property type="nucleotide sequence ID" value="NZ_FODS01000024.1"/>
</dbReference>
<dbReference type="Gene3D" id="3.40.50.200">
    <property type="entry name" value="Peptidase S8/S53 domain"/>
    <property type="match status" value="1"/>
</dbReference>
<evidence type="ECO:0000256" key="8">
    <source>
        <dbReference type="PROSITE-ProRule" id="PRU01240"/>
    </source>
</evidence>
<dbReference type="InterPro" id="IPR034182">
    <property type="entry name" value="Kexin/furin"/>
</dbReference>
<dbReference type="Pfam" id="PF01483">
    <property type="entry name" value="P_proprotein"/>
    <property type="match status" value="1"/>
</dbReference>
<dbReference type="Gene3D" id="2.150.10.10">
    <property type="entry name" value="Serralysin-like metalloprotease, C-terminal"/>
    <property type="match status" value="8"/>
</dbReference>
<dbReference type="OrthoDB" id="9795675at2"/>
<dbReference type="PROSITE" id="PS00138">
    <property type="entry name" value="SUBTILASE_SER"/>
    <property type="match status" value="1"/>
</dbReference>
<dbReference type="GO" id="GO:0016020">
    <property type="term" value="C:membrane"/>
    <property type="evidence" value="ECO:0007669"/>
    <property type="project" value="TreeGrafter"/>
</dbReference>
<dbReference type="SUPFAM" id="SSF49785">
    <property type="entry name" value="Galactose-binding domain-like"/>
    <property type="match status" value="1"/>
</dbReference>
<dbReference type="PRINTS" id="PR00313">
    <property type="entry name" value="CABNDNGRPT"/>
</dbReference>
<evidence type="ECO:0000313" key="12">
    <source>
        <dbReference type="Proteomes" id="UP000198893"/>
    </source>
</evidence>
<dbReference type="InterPro" id="IPR011049">
    <property type="entry name" value="Serralysin-like_metalloprot_C"/>
</dbReference>
<feature type="active site" description="Charge relay system" evidence="7 8">
    <location>
        <position position="425"/>
    </location>
</feature>
<dbReference type="InterPro" id="IPR000209">
    <property type="entry name" value="Peptidase_S8/S53_dom"/>
</dbReference>
<evidence type="ECO:0000256" key="2">
    <source>
        <dbReference type="ARBA" id="ARBA00022670"/>
    </source>
</evidence>
<evidence type="ECO:0000256" key="3">
    <source>
        <dbReference type="ARBA" id="ARBA00022729"/>
    </source>
</evidence>
<dbReference type="GO" id="GO:0012505">
    <property type="term" value="C:endomembrane system"/>
    <property type="evidence" value="ECO:0007669"/>
    <property type="project" value="UniProtKB-ARBA"/>
</dbReference>
<dbReference type="CDD" id="cd04059">
    <property type="entry name" value="Peptidases_S8_Protein_convertases_Kexins_Furin-like"/>
    <property type="match status" value="1"/>
</dbReference>
<keyword evidence="12" id="KW-1185">Reference proteome</keyword>
<dbReference type="InterPro" id="IPR018511">
    <property type="entry name" value="Hemolysin-typ_Ca-bd_CS"/>
</dbReference>
<reference evidence="11 12" key="1">
    <citation type="submission" date="2016-10" db="EMBL/GenBank/DDBJ databases">
        <authorList>
            <person name="de Groot N.N."/>
        </authorList>
    </citation>
    <scope>NUCLEOTIDE SEQUENCE [LARGE SCALE GENOMIC DNA]</scope>
    <source>
        <strain evidence="11 12">DSM 27842</strain>
    </source>
</reference>
<feature type="region of interest" description="Disordered" evidence="9">
    <location>
        <begin position="338"/>
        <end position="361"/>
    </location>
</feature>
<keyword evidence="4 8" id="KW-0378">Hydrolase</keyword>
<keyword evidence="2 8" id="KW-0645">Protease</keyword>
<feature type="compositionally biased region" description="Low complexity" evidence="9">
    <location>
        <begin position="1588"/>
        <end position="1598"/>
    </location>
</feature>
<feature type="active site" description="Charge relay system" evidence="7 8">
    <location>
        <position position="185"/>
    </location>
</feature>
<gene>
    <name evidence="11" type="ORF">SAMN04490248_12434</name>
</gene>
<dbReference type="PROSITE" id="PS00330">
    <property type="entry name" value="HEMOLYSIN_CALCIUM"/>
    <property type="match status" value="6"/>
</dbReference>
<dbReference type="InterPro" id="IPR015500">
    <property type="entry name" value="Peptidase_S8_subtilisin-rel"/>
</dbReference>
<protein>
    <submittedName>
        <fullName evidence="11">Regulatory P domain of the subtilisin-like proprotein convertase</fullName>
    </submittedName>
</protein>
<feature type="domain" description="P/Homo B" evidence="10">
    <location>
        <begin position="508"/>
        <end position="653"/>
    </location>
</feature>
<dbReference type="Proteomes" id="UP000198893">
    <property type="component" value="Unassembled WGS sequence"/>
</dbReference>
<sequence>MLDASFSAKVAAELAKEAPDNQSGTPLRETEEAILADGTGEGDEAPRQERSIKRMDGSLREDARGGTLQDGLAARAEMGGADALPAELSGLTQRSATDMMTSLNALFAGDAMAWRHDGSAPVTYDAPDADTGHSAKMALPSDDLFSSQWHLLNGTAGLFDLNVTQVWDGSGRQYTGAGVEVAVMDDSVQRSHHDLGDNYSIAKDWDFRDNDTDPSPGGPGDNHGTAVMGIIASDRDGNGTVGVAYDATKFGFRVGDLINDTLVDTMIGAANYASGVSGGGGYQADIMNMSYGTMYQYNWFDLALTTGGADGMNALNQAFDDGAAQGRGGLGTIYVKSAGNSRNTSTPDGTGNTGHDANASSWNANPHTISVAAVDQDGDVSSYSTHGNNVLISAFGTPGQVVTTDRTGSDGYSSGDYTFGFNGTSAAAPMVSGVVALMLEANPNLGWRDVQDILAYSARHVGTDVGSGTSGSEEYAWFFNGANNWNGGGLHFSNDYGYGLIDGLAAVRLAETWETTHTTANEASEFHDELNTTMTLSGFNANNDFTVSATSDIIIESIEIDIGFNAWDDLGDLEIQLIAPDGTTAFVIDNVGENDGTSAGGFGSGRWEFFSQSFRGMLASGDWTVRLRDQDNGSVSPITIYDLDVTFRGRSATNDDLFIFTNEFSDYAGLFGHVATAAGGIGTDTFNAAAVTSNSTVNLAGNTAVIDGVAMSNVSNIERVFTGDGNDTIYGDSFGVYLSTGRGNDLVVGGAADEEIRGGAGHDTLEGGGGNDTLFGEDGNDTFRYSNGQGAEIGETLWGGGGHNRILLDGAGTYDFGSGSSMFNVNAIQEIEFAADGPDIDKTVILGNKELDQSTEFATDLLIDGNNNTGSDDTIIVNVDFGNNLDISGWTFQDWNISSSNTDEIIINGNGNANNIVGTSQDDQIFGGGGDDTLFGGAGNDTLEGQGGVDVQHGGDGDDTFILNNGWGDGPGASINGDAGSDTLDVSNISVSTTDIDLATGTFNYTPGGSGTISLSSIENVNGSAGNDRITGNSSANTLIGNDGNDTLLGGGGTDHLIGGDGDDLLSQGFGGPNETLDGGAGNDTADWTYNTFDDWKIDLGGGTAKIGGTIYAHLISIENALGGGGDDIIFGTSDGNLLEGGDGNDSINGQAGNDWLVGGAGDDRLNGSTGFDTANYSNASGSVTVNLAAGTASGADGNDTLISIERVFGSIGFGDTLIGNAADNVLSGRGGDDWLLGGAGDDKLDGGAGFDTANYTYASGAVTVDLAAGTASGADGNDTLISIERVIGSKDYGDTLTGDSGDNVLYGRGGNDTLLGGGGTDHLIGGDGDDLLSQGFGGPNETLDGGAGNDTADWTYNASDDWKIDLGGGTARIGGTIYAHLISIENALGGGGNDIIFGSSDGNLLEGGDGNDSINGQAGNDWLIGGAGDDRLNGSTGFDTANYSNASGSVTVNLAAGTASGADGNDTLISIERVFGSKDYGDTLIGNAADNVLSGRGGDDWLIGGAGDDQLDGGAGFDTANYSNASGAVTVDLAAGTASGADGNDTLISIERVFGSINYGDNLTGDNTANVLSGRGGDDTLDGGAGNDNLDGGTGNDWMVGGDGKDWMGGGVGDDTLHGGTGNDTLIGDDGDDRLFGNAGDDKLHGGAGNDTLNGVGGNDTLTGSAGADRFDFADGFGQDVVTDFQSNDAEVINLIGVTNITDFNDLLNNHLVNNGGTAQIVDGVNSILLNGVNFNQVGVGLDYSADDFLF</sequence>
<dbReference type="Gene3D" id="2.60.120.260">
    <property type="entry name" value="Galactose-binding domain-like"/>
    <property type="match status" value="1"/>
</dbReference>